<evidence type="ECO:0000313" key="14">
    <source>
        <dbReference type="EMBL" id="GLS90024.1"/>
    </source>
</evidence>
<dbReference type="Gene3D" id="1.10.4030.10">
    <property type="entry name" value="Porin chaperone SurA, peptide-binding domain"/>
    <property type="match status" value="1"/>
</dbReference>
<keyword evidence="11 14" id="KW-0413">Isomerase</keyword>
<keyword evidence="7" id="KW-0143">Chaperone</keyword>
<evidence type="ECO:0000256" key="2">
    <source>
        <dbReference type="ARBA" id="ARBA00022475"/>
    </source>
</evidence>
<evidence type="ECO:0000256" key="4">
    <source>
        <dbReference type="ARBA" id="ARBA00022692"/>
    </source>
</evidence>
<keyword evidence="2" id="KW-1003">Cell membrane</keyword>
<reference evidence="15" key="1">
    <citation type="journal article" date="2019" name="Int. J. Syst. Evol. Microbiol.">
        <title>The Global Catalogue of Microorganisms (GCM) 10K type strain sequencing project: providing services to taxonomists for standard genome sequencing and annotation.</title>
        <authorList>
            <consortium name="The Broad Institute Genomics Platform"/>
            <consortium name="The Broad Institute Genome Sequencing Center for Infectious Disease"/>
            <person name="Wu L."/>
            <person name="Ma J."/>
        </authorList>
    </citation>
    <scope>NUCLEOTIDE SEQUENCE [LARGE SCALE GENOMIC DNA]</scope>
    <source>
        <strain evidence="15">NBRC 103166</strain>
    </source>
</reference>
<comment type="similarity">
    <text evidence="8">Belongs to the PpiD chaperone family.</text>
</comment>
<gene>
    <name evidence="14" type="primary">ppiD</name>
    <name evidence="14" type="ORF">GCM10007916_10910</name>
</gene>
<dbReference type="InterPro" id="IPR046357">
    <property type="entry name" value="PPIase_dom_sf"/>
</dbReference>
<organism evidence="14 15">
    <name type="scientific">Psychromonas marina</name>
    <dbReference type="NCBI Taxonomy" id="88364"/>
    <lineage>
        <taxon>Bacteria</taxon>
        <taxon>Pseudomonadati</taxon>
        <taxon>Pseudomonadota</taxon>
        <taxon>Gammaproteobacteria</taxon>
        <taxon>Alteromonadales</taxon>
        <taxon>Psychromonadaceae</taxon>
        <taxon>Psychromonas</taxon>
    </lineage>
</organism>
<evidence type="ECO:0000313" key="15">
    <source>
        <dbReference type="Proteomes" id="UP001157353"/>
    </source>
</evidence>
<accession>A0ABQ6DYF5</accession>
<dbReference type="InterPro" id="IPR027304">
    <property type="entry name" value="Trigger_fact/SurA_dom_sf"/>
</dbReference>
<protein>
    <recommendedName>
        <fullName evidence="9">Periplasmic chaperone PpiD</fullName>
    </recommendedName>
    <alternativeName>
        <fullName evidence="10">Periplasmic folding chaperone</fullName>
    </alternativeName>
</protein>
<dbReference type="Proteomes" id="UP001157353">
    <property type="component" value="Unassembled WGS sequence"/>
</dbReference>
<dbReference type="Gene3D" id="3.10.50.40">
    <property type="match status" value="1"/>
</dbReference>
<dbReference type="InterPro" id="IPR000297">
    <property type="entry name" value="PPIase_PpiC"/>
</dbReference>
<dbReference type="SUPFAM" id="SSF54534">
    <property type="entry name" value="FKBP-like"/>
    <property type="match status" value="1"/>
</dbReference>
<dbReference type="PROSITE" id="PS50198">
    <property type="entry name" value="PPIC_PPIASE_2"/>
    <property type="match status" value="1"/>
</dbReference>
<dbReference type="InterPro" id="IPR052029">
    <property type="entry name" value="PpiD_chaperone"/>
</dbReference>
<dbReference type="PANTHER" id="PTHR47529">
    <property type="entry name" value="PEPTIDYL-PROLYL CIS-TRANS ISOMERASE D"/>
    <property type="match status" value="1"/>
</dbReference>
<comment type="caution">
    <text evidence="14">The sequence shown here is derived from an EMBL/GenBank/DDBJ whole genome shotgun (WGS) entry which is preliminary data.</text>
</comment>
<name>A0ABQ6DYF5_9GAMM</name>
<evidence type="ECO:0000256" key="6">
    <source>
        <dbReference type="ARBA" id="ARBA00023136"/>
    </source>
</evidence>
<evidence type="ECO:0000256" key="3">
    <source>
        <dbReference type="ARBA" id="ARBA00022519"/>
    </source>
</evidence>
<feature type="domain" description="PpiC" evidence="13">
    <location>
        <begin position="268"/>
        <end position="364"/>
    </location>
</feature>
<sequence>MLDKMREGSQGIAAKIILVVIILSFALAGVSSYLGGSNVAVAVLVNDQEISQASVEQAYQNQRASLQQQYGEQFEMLASNPNFAQQVRAQATQGLITDALIAQAIDEMGLRVGDEQVKDEIRNMQEFQVDGKFNNDQYLALLRRASYTPAQFSQSLKSDLARRQLLQMLVGSEFVLPTEVDIANQLQAQQRVAKVLMVNSADFENSDAVTEEQINSYYESNSDLFKALEQVSVSYVLLDADDLTDQVSVSEDEIEAYYENHHSDYQRAERRKVAHILVQGVSEESKQKAQTLLNEINDGADFSKLAAENSDDTFSAANNGELDWFEAGVMDPAFDKASFALTKASPISELVESQFGYHIIKLVGIDASEALPLDEVKGRVEIALQKQKTNELYFDLHQKLSEVAFESPDNLEEAAGAISAQVQQSDFFSADNVPQVLDNSSLLQTVFDQDFRDEGMNSEIIELSDTKAIVVRVNDYKEAAVKPLVDVSEQIKNNIALQSAQQSARTFAEDITAKLDNNESIEADLAEKGLAFSSDLTFARYTRDYDYQVIQQLFKLAKPAEGQVSRQLVTSSTGDIAVIELSKVIDADAVNDEAKTQIETMLTRSSSDETYQSLVTQLMANADIKYPVAD</sequence>
<evidence type="ECO:0000256" key="9">
    <source>
        <dbReference type="ARBA" id="ARBA00040743"/>
    </source>
</evidence>
<keyword evidence="6 12" id="KW-0472">Membrane</keyword>
<keyword evidence="3" id="KW-0997">Cell inner membrane</keyword>
<keyword evidence="5 12" id="KW-1133">Transmembrane helix</keyword>
<dbReference type="EMBL" id="BSPQ01000002">
    <property type="protein sequence ID" value="GLS90024.1"/>
    <property type="molecule type" value="Genomic_DNA"/>
</dbReference>
<feature type="transmembrane region" description="Helical" evidence="12">
    <location>
        <begin position="12"/>
        <end position="34"/>
    </location>
</feature>
<dbReference type="Pfam" id="PF13616">
    <property type="entry name" value="Rotamase_3"/>
    <property type="match status" value="1"/>
</dbReference>
<keyword evidence="4 12" id="KW-0812">Transmembrane</keyword>
<evidence type="ECO:0000256" key="12">
    <source>
        <dbReference type="SAM" id="Phobius"/>
    </source>
</evidence>
<evidence type="ECO:0000256" key="10">
    <source>
        <dbReference type="ARBA" id="ARBA00042775"/>
    </source>
</evidence>
<dbReference type="SUPFAM" id="SSF109998">
    <property type="entry name" value="Triger factor/SurA peptide-binding domain-like"/>
    <property type="match status" value="1"/>
</dbReference>
<evidence type="ECO:0000256" key="1">
    <source>
        <dbReference type="ARBA" id="ARBA00004382"/>
    </source>
</evidence>
<dbReference type="PANTHER" id="PTHR47529:SF1">
    <property type="entry name" value="PERIPLASMIC CHAPERONE PPID"/>
    <property type="match status" value="1"/>
</dbReference>
<evidence type="ECO:0000259" key="13">
    <source>
        <dbReference type="PROSITE" id="PS50198"/>
    </source>
</evidence>
<dbReference type="GO" id="GO:0016853">
    <property type="term" value="F:isomerase activity"/>
    <property type="evidence" value="ECO:0007669"/>
    <property type="project" value="UniProtKB-KW"/>
</dbReference>
<dbReference type="Pfam" id="PF13624">
    <property type="entry name" value="SurA_N_3"/>
    <property type="match status" value="1"/>
</dbReference>
<evidence type="ECO:0000256" key="5">
    <source>
        <dbReference type="ARBA" id="ARBA00022989"/>
    </source>
</evidence>
<keyword evidence="11" id="KW-0697">Rotamase</keyword>
<evidence type="ECO:0000256" key="11">
    <source>
        <dbReference type="PROSITE-ProRule" id="PRU00278"/>
    </source>
</evidence>
<evidence type="ECO:0000256" key="7">
    <source>
        <dbReference type="ARBA" id="ARBA00023186"/>
    </source>
</evidence>
<evidence type="ECO:0000256" key="8">
    <source>
        <dbReference type="ARBA" id="ARBA00038408"/>
    </source>
</evidence>
<keyword evidence="15" id="KW-1185">Reference proteome</keyword>
<comment type="subcellular location">
    <subcellularLocation>
        <location evidence="1">Cell inner membrane</location>
        <topology evidence="1">Single-pass type II membrane protein</topology>
        <orientation evidence="1">Periplasmic side</orientation>
    </subcellularLocation>
</comment>
<dbReference type="RefSeq" id="WP_284203147.1">
    <property type="nucleotide sequence ID" value="NZ_BSPQ01000002.1"/>
</dbReference>
<proteinExistence type="inferred from homology"/>